<gene>
    <name evidence="6" type="ORF">IBL25_22460</name>
</gene>
<evidence type="ECO:0000259" key="5">
    <source>
        <dbReference type="PROSITE" id="PS50949"/>
    </source>
</evidence>
<dbReference type="PANTHER" id="PTHR46577:SF1">
    <property type="entry name" value="HTH-TYPE TRANSCRIPTIONAL REGULATORY PROTEIN GABR"/>
    <property type="match status" value="1"/>
</dbReference>
<dbReference type="InterPro" id="IPR036390">
    <property type="entry name" value="WH_DNA-bd_sf"/>
</dbReference>
<accession>A0ABR7RCZ3</accession>
<dbReference type="SUPFAM" id="SSF46785">
    <property type="entry name" value="Winged helix' DNA-binding domain"/>
    <property type="match status" value="1"/>
</dbReference>
<evidence type="ECO:0000256" key="3">
    <source>
        <dbReference type="ARBA" id="ARBA00023125"/>
    </source>
</evidence>
<keyword evidence="3" id="KW-0238">DNA-binding</keyword>
<name>A0ABR7RCZ3_9PROT</name>
<evidence type="ECO:0000313" key="6">
    <source>
        <dbReference type="EMBL" id="MBC9179711.1"/>
    </source>
</evidence>
<sequence length="116" mass="11551">MPTNSPKAAALELPLLLEGGGSQSSRLHAGLRAAILGGRLPAGLRLPASRVLAEQLGLRRNAVVVAYEQLLSDGLAEARTGAGTFVASHLPPAAAPAAATPALPATTGQGAFALGR</sequence>
<dbReference type="EMBL" id="JACTUZ010000174">
    <property type="protein sequence ID" value="MBC9179711.1"/>
    <property type="molecule type" value="Genomic_DNA"/>
</dbReference>
<dbReference type="CDD" id="cd07377">
    <property type="entry name" value="WHTH_GntR"/>
    <property type="match status" value="1"/>
</dbReference>
<evidence type="ECO:0000256" key="1">
    <source>
        <dbReference type="ARBA" id="ARBA00022898"/>
    </source>
</evidence>
<dbReference type="Proteomes" id="UP000603940">
    <property type="component" value="Unassembled WGS sequence"/>
</dbReference>
<dbReference type="PROSITE" id="PS50949">
    <property type="entry name" value="HTH_GNTR"/>
    <property type="match status" value="1"/>
</dbReference>
<dbReference type="Pfam" id="PF00392">
    <property type="entry name" value="GntR"/>
    <property type="match status" value="1"/>
</dbReference>
<keyword evidence="2" id="KW-0805">Transcription regulation</keyword>
<dbReference type="SMART" id="SM00345">
    <property type="entry name" value="HTH_GNTR"/>
    <property type="match status" value="1"/>
</dbReference>
<protein>
    <submittedName>
        <fullName evidence="6">Winged helix-turn-helix transcriptional regulator</fullName>
    </submittedName>
</protein>
<feature type="non-terminal residue" evidence="6">
    <location>
        <position position="116"/>
    </location>
</feature>
<evidence type="ECO:0000313" key="7">
    <source>
        <dbReference type="Proteomes" id="UP000603940"/>
    </source>
</evidence>
<keyword evidence="7" id="KW-1185">Reference proteome</keyword>
<dbReference type="RefSeq" id="WP_187780723.1">
    <property type="nucleotide sequence ID" value="NZ_JACTUZ010000174.1"/>
</dbReference>
<dbReference type="Gene3D" id="1.10.10.10">
    <property type="entry name" value="Winged helix-like DNA-binding domain superfamily/Winged helix DNA-binding domain"/>
    <property type="match status" value="1"/>
</dbReference>
<evidence type="ECO:0000256" key="4">
    <source>
        <dbReference type="ARBA" id="ARBA00023163"/>
    </source>
</evidence>
<reference evidence="6 7" key="1">
    <citation type="journal article" date="2009" name="Int. J. Syst. Evol. Microbiol.">
        <title>Transfer of Teichococcus ludipueritiae and Muricoccus roseus to the genus Roseomonas, as Roseomonas ludipueritiae comb. nov. and Roseomonas rosea comb. nov., respectively, and emended description of the genus Roseomonas.</title>
        <authorList>
            <person name="Sanchez-Porro C."/>
            <person name="Gallego V."/>
            <person name="Busse H.J."/>
            <person name="Kampfer P."/>
            <person name="Ventosa A."/>
        </authorList>
    </citation>
    <scope>NUCLEOTIDE SEQUENCE [LARGE SCALE GENOMIC DNA]</scope>
    <source>
        <strain evidence="6 7">DSM 14915</strain>
    </source>
</reference>
<dbReference type="InterPro" id="IPR000524">
    <property type="entry name" value="Tscrpt_reg_HTH_GntR"/>
</dbReference>
<keyword evidence="4" id="KW-0804">Transcription</keyword>
<dbReference type="InterPro" id="IPR051446">
    <property type="entry name" value="HTH_trans_reg/aminotransferase"/>
</dbReference>
<organism evidence="6 7">
    <name type="scientific">Pseudoroseomonas ludipueritiae</name>
    <dbReference type="NCBI Taxonomy" id="198093"/>
    <lineage>
        <taxon>Bacteria</taxon>
        <taxon>Pseudomonadati</taxon>
        <taxon>Pseudomonadota</taxon>
        <taxon>Alphaproteobacteria</taxon>
        <taxon>Acetobacterales</taxon>
        <taxon>Acetobacteraceae</taxon>
        <taxon>Pseudoroseomonas</taxon>
    </lineage>
</organism>
<dbReference type="InterPro" id="IPR036388">
    <property type="entry name" value="WH-like_DNA-bd_sf"/>
</dbReference>
<keyword evidence="1" id="KW-0663">Pyridoxal phosphate</keyword>
<proteinExistence type="predicted"/>
<feature type="domain" description="HTH gntR-type" evidence="5">
    <location>
        <begin position="21"/>
        <end position="89"/>
    </location>
</feature>
<evidence type="ECO:0000256" key="2">
    <source>
        <dbReference type="ARBA" id="ARBA00023015"/>
    </source>
</evidence>
<comment type="caution">
    <text evidence="6">The sequence shown here is derived from an EMBL/GenBank/DDBJ whole genome shotgun (WGS) entry which is preliminary data.</text>
</comment>
<dbReference type="PANTHER" id="PTHR46577">
    <property type="entry name" value="HTH-TYPE TRANSCRIPTIONAL REGULATORY PROTEIN GABR"/>
    <property type="match status" value="1"/>
</dbReference>